<comment type="caution">
    <text evidence="23">The sequence shown here is derived from an EMBL/GenBank/DDBJ whole genome shotgun (WGS) entry which is preliminary data.</text>
</comment>
<dbReference type="Proteomes" id="UP001519460">
    <property type="component" value="Unassembled WGS sequence"/>
</dbReference>
<dbReference type="PANTHER" id="PTHR10514:SF27">
    <property type="entry name" value="ANGIOTENSIN-CONVERTING ENZYME"/>
    <property type="match status" value="1"/>
</dbReference>
<evidence type="ECO:0000256" key="2">
    <source>
        <dbReference type="ARBA" id="ARBA00022645"/>
    </source>
</evidence>
<feature type="chain" id="PRO_5044794638" description="Angiotensin-converting enzyme" evidence="22">
    <location>
        <begin position="17"/>
        <end position="612"/>
    </location>
</feature>
<protein>
    <recommendedName>
        <fullName evidence="12 21">Angiotensin-converting enzyme</fullName>
        <ecNumber evidence="21">3.4.-.-</ecNumber>
    </recommendedName>
</protein>
<keyword evidence="24" id="KW-1185">Reference proteome</keyword>
<dbReference type="PROSITE" id="PS52011">
    <property type="entry name" value="PEPTIDASE_M2"/>
    <property type="match status" value="1"/>
</dbReference>
<evidence type="ECO:0000256" key="16">
    <source>
        <dbReference type="PIRSR" id="PIRSR601548-2"/>
    </source>
</evidence>
<evidence type="ECO:0000256" key="4">
    <source>
        <dbReference type="ARBA" id="ARBA00022723"/>
    </source>
</evidence>
<dbReference type="PANTHER" id="PTHR10514">
    <property type="entry name" value="ANGIOTENSIN-CONVERTING ENZYME"/>
    <property type="match status" value="1"/>
</dbReference>
<keyword evidence="2 21" id="KW-0121">Carboxypeptidase</keyword>
<dbReference type="SUPFAM" id="SSF55486">
    <property type="entry name" value="Metalloproteases ('zincins'), catalytic domain"/>
    <property type="match status" value="1"/>
</dbReference>
<dbReference type="GO" id="GO:0006508">
    <property type="term" value="P:proteolysis"/>
    <property type="evidence" value="ECO:0007669"/>
    <property type="project" value="UniProtKB-KW"/>
</dbReference>
<evidence type="ECO:0000256" key="6">
    <source>
        <dbReference type="ARBA" id="ARBA00022801"/>
    </source>
</evidence>
<dbReference type="CDD" id="cd06461">
    <property type="entry name" value="M2_ACE"/>
    <property type="match status" value="1"/>
</dbReference>
<evidence type="ECO:0000256" key="1">
    <source>
        <dbReference type="ARBA" id="ARBA00008139"/>
    </source>
</evidence>
<feature type="active site" description="Proton acceptor 2" evidence="15">
    <location>
        <position position="347"/>
    </location>
</feature>
<feature type="active site" description="Proton donor 2" evidence="15">
    <location>
        <position position="476"/>
    </location>
</feature>
<evidence type="ECO:0000256" key="20">
    <source>
        <dbReference type="PROSITE-ProRule" id="PRU01355"/>
    </source>
</evidence>
<feature type="binding site" evidence="19">
    <location>
        <position position="374"/>
    </location>
    <ligand>
        <name>Zn(2+)</name>
        <dbReference type="ChEBI" id="CHEBI:29105"/>
        <label>2</label>
        <note>catalytic</note>
    </ligand>
</feature>
<evidence type="ECO:0000256" key="13">
    <source>
        <dbReference type="PIRSR" id="PIRSR601548-1"/>
    </source>
</evidence>
<keyword evidence="5 22" id="KW-0732">Signal</keyword>
<feature type="binding site" evidence="19">
    <location>
        <position position="346"/>
    </location>
    <ligand>
        <name>Zn(2+)</name>
        <dbReference type="ChEBI" id="CHEBI:29105"/>
        <label>2</label>
        <note>catalytic</note>
    </ligand>
</feature>
<dbReference type="PRINTS" id="PR00791">
    <property type="entry name" value="PEPDIPTASEA"/>
</dbReference>
<dbReference type="AlphaFoldDB" id="A0ABD0MAU8"/>
<evidence type="ECO:0000256" key="8">
    <source>
        <dbReference type="ARBA" id="ARBA00023049"/>
    </source>
</evidence>
<feature type="active site" description="Proton donor 1" evidence="13">
    <location>
        <position position="476"/>
    </location>
</feature>
<feature type="signal peptide" evidence="22">
    <location>
        <begin position="1"/>
        <end position="16"/>
    </location>
</feature>
<feature type="disulfide bond" evidence="18">
    <location>
        <begin position="134"/>
        <end position="140"/>
    </location>
</feature>
<name>A0ABD0MAU8_9CAEN</name>
<keyword evidence="3 21" id="KW-0645">Protease</keyword>
<evidence type="ECO:0000256" key="10">
    <source>
        <dbReference type="ARBA" id="ARBA00023180"/>
    </source>
</evidence>
<sequence>MLLGILLSACLAYAGAQGTNTNQTAAQEFLDFYNTDAQRVLYASDEIAWTYYTNITEENQQRMVESYTQSDIWRQNMSRMASEFDTTNFPADMKRQFAKIKDIGTAALEDLSKLEQLNQVLSEMETIYSIGKVCFGPDDCRPLEPDLTRMFETSRDEKQLRTAWIGWRDATGKKMRELYTQFVSLSNEAVRTLGYQDTGDYWRSWYETDTFEQDVAALFQELKPFYEQLHAFVRRRLKAQYGESLFPSTGHIPAHLLGKPILDVTEEMVKQNYTAVKIFETADDFFKSLGMIEMPQEFWDKSMLTKPTDGREVVCHASAWDFYNGVDFRVKQCTDITMDDLSTAHHEMGHIEYYLQYVDQPIVYRRGANPGFHEAVGDVISLSVETPKHLNKIGLLPELVEDNEATLNFLMAMALQKIAFLPFGYLIDQWRWSVFKGDTTPDNYNADWWKLRCGLQGVSPPVARSEDDFDPGAKYHIPANTPYIRYFVSYVLQFQFHKALCEAAGHTGPLHTCDIYNSTEAGQKLSDMLKVGSSQVWTEPFEALVGSRRMSAQPLVDYFQPLMDYMKEANGDDVGWEDQCPDLAPQPSSSSRLLPCFGFLGLLLWLLCVLAV</sequence>
<feature type="active site" description="Proton acceptor 1" evidence="13">
    <location>
        <position position="347"/>
    </location>
</feature>
<evidence type="ECO:0000256" key="3">
    <source>
        <dbReference type="ARBA" id="ARBA00022670"/>
    </source>
</evidence>
<evidence type="ECO:0000256" key="14">
    <source>
        <dbReference type="PIRSR" id="PIRSR601548-10"/>
    </source>
</evidence>
<feature type="glycosylation site" description="N-linked (GlcNAc...) asparagine" evidence="14">
    <location>
        <position position="54"/>
    </location>
</feature>
<feature type="binding site" evidence="17">
    <location>
        <position position="374"/>
    </location>
    <ligand>
        <name>Zn(2+)</name>
        <dbReference type="ChEBI" id="CHEBI:29105"/>
        <label>1</label>
        <note>catalytic</note>
    </ligand>
</feature>
<comment type="cofactor">
    <cofactor evidence="21">
        <name>Zn(2+)</name>
        <dbReference type="ChEBI" id="CHEBI:29105"/>
    </cofactor>
    <text evidence="21">Binds 1 zinc ion per subunit.</text>
</comment>
<dbReference type="InterPro" id="IPR001548">
    <property type="entry name" value="Peptidase_M2"/>
</dbReference>
<comment type="catalytic activity">
    <reaction evidence="11">
        <text>Release of a C-terminal dipeptide, oligopeptide-|-Xaa-Yaa, when Xaa is not Pro, and Yaa is neither Asp nor Glu. Thus, conversion of angiotensin I to angiotensin II, with increase in vasoconstrictor activity, but no action on angiotensin II.</text>
        <dbReference type="EC" id="3.4.15.1"/>
    </reaction>
</comment>
<keyword evidence="10 14" id="KW-0325">Glycoprotein</keyword>
<keyword evidence="8 21" id="KW-0482">Metalloprotease</keyword>
<proteinExistence type="inferred from homology"/>
<dbReference type="Pfam" id="PF01401">
    <property type="entry name" value="Peptidase_M2"/>
    <property type="match status" value="1"/>
</dbReference>
<feature type="binding site" evidence="19">
    <location>
        <position position="350"/>
    </location>
    <ligand>
        <name>Zn(2+)</name>
        <dbReference type="ChEBI" id="CHEBI:29105"/>
        <label>2</label>
        <note>catalytic</note>
    </ligand>
</feature>
<feature type="binding site" evidence="16">
    <location>
        <position position="485"/>
    </location>
    <ligand>
        <name>chloride</name>
        <dbReference type="ChEBI" id="CHEBI:17996"/>
        <label>1</label>
    </ligand>
</feature>
<evidence type="ECO:0000256" key="12">
    <source>
        <dbReference type="ARBA" id="ARBA00039858"/>
    </source>
</evidence>
<feature type="disulfide bond" evidence="18 20">
    <location>
        <begin position="315"/>
        <end position="333"/>
    </location>
</feature>
<feature type="binding site" evidence="16">
    <location>
        <position position="206"/>
    </location>
    <ligand>
        <name>chloride</name>
        <dbReference type="ChEBI" id="CHEBI:17996"/>
        <label>1</label>
    </ligand>
</feature>
<feature type="disulfide bond" evidence="18">
    <location>
        <begin position="501"/>
        <end position="513"/>
    </location>
</feature>
<evidence type="ECO:0000313" key="23">
    <source>
        <dbReference type="EMBL" id="KAK7508278.1"/>
    </source>
</evidence>
<dbReference type="GO" id="GO:0004180">
    <property type="term" value="F:carboxypeptidase activity"/>
    <property type="evidence" value="ECO:0007669"/>
    <property type="project" value="UniProtKB-KW"/>
</dbReference>
<dbReference type="Gene3D" id="1.10.1370.30">
    <property type="match status" value="1"/>
</dbReference>
<dbReference type="EMBL" id="JACVVK020000002">
    <property type="protein sequence ID" value="KAK7508278.1"/>
    <property type="molecule type" value="Genomic_DNA"/>
</dbReference>
<dbReference type="GO" id="GO:0008241">
    <property type="term" value="F:peptidyl-dipeptidase activity"/>
    <property type="evidence" value="ECO:0007669"/>
    <property type="project" value="UniProtKB-EC"/>
</dbReference>
<evidence type="ECO:0000256" key="15">
    <source>
        <dbReference type="PIRSR" id="PIRSR601548-11"/>
    </source>
</evidence>
<keyword evidence="6 21" id="KW-0378">Hydrolase</keyword>
<feature type="binding site" evidence="17">
    <location>
        <position position="350"/>
    </location>
    <ligand>
        <name>Zn(2+)</name>
        <dbReference type="ChEBI" id="CHEBI:29105"/>
        <label>1</label>
        <note>catalytic</note>
    </ligand>
</feature>
<keyword evidence="9 18" id="KW-1015">Disulfide bond</keyword>
<dbReference type="EC" id="3.4.-.-" evidence="21"/>
<keyword evidence="7 17" id="KW-0862">Zinc</keyword>
<evidence type="ECO:0000256" key="17">
    <source>
        <dbReference type="PIRSR" id="PIRSR601548-3"/>
    </source>
</evidence>
<dbReference type="GO" id="GO:0008237">
    <property type="term" value="F:metallopeptidase activity"/>
    <property type="evidence" value="ECO:0007669"/>
    <property type="project" value="UniProtKB-KW"/>
</dbReference>
<dbReference type="GO" id="GO:0046872">
    <property type="term" value="F:metal ion binding"/>
    <property type="evidence" value="ECO:0007669"/>
    <property type="project" value="UniProtKB-KW"/>
</dbReference>
<evidence type="ECO:0000256" key="19">
    <source>
        <dbReference type="PIRSR" id="PIRSR601548-8"/>
    </source>
</evidence>
<evidence type="ECO:0000256" key="5">
    <source>
        <dbReference type="ARBA" id="ARBA00022729"/>
    </source>
</evidence>
<keyword evidence="4 17" id="KW-0479">Metal-binding</keyword>
<evidence type="ECO:0000256" key="7">
    <source>
        <dbReference type="ARBA" id="ARBA00022833"/>
    </source>
</evidence>
<feature type="binding site" evidence="17">
    <location>
        <position position="346"/>
    </location>
    <ligand>
        <name>Zn(2+)</name>
        <dbReference type="ChEBI" id="CHEBI:29105"/>
        <label>1</label>
        <note>catalytic</note>
    </ligand>
</feature>
<evidence type="ECO:0000313" key="24">
    <source>
        <dbReference type="Proteomes" id="UP001519460"/>
    </source>
</evidence>
<gene>
    <name evidence="23" type="ORF">BaRGS_00000517</name>
</gene>
<dbReference type="FunFam" id="1.10.1370.30:FF:000004">
    <property type="entry name" value="Angiotensin-converting enzyme"/>
    <property type="match status" value="1"/>
</dbReference>
<accession>A0ABD0MAU8</accession>
<comment type="similarity">
    <text evidence="1 20 21">Belongs to the peptidase M2 family.</text>
</comment>
<evidence type="ECO:0000256" key="11">
    <source>
        <dbReference type="ARBA" id="ARBA00036868"/>
    </source>
</evidence>
<evidence type="ECO:0000256" key="21">
    <source>
        <dbReference type="RuleBase" id="RU361144"/>
    </source>
</evidence>
<reference evidence="23 24" key="1">
    <citation type="journal article" date="2023" name="Sci. Data">
        <title>Genome assembly of the Korean intertidal mud-creeper Batillaria attramentaria.</title>
        <authorList>
            <person name="Patra A.K."/>
            <person name="Ho P.T."/>
            <person name="Jun S."/>
            <person name="Lee S.J."/>
            <person name="Kim Y."/>
            <person name="Won Y.J."/>
        </authorList>
    </citation>
    <scope>NUCLEOTIDE SEQUENCE [LARGE SCALE GENOMIC DNA]</scope>
    <source>
        <strain evidence="23">Wonlab-2016</strain>
    </source>
</reference>
<organism evidence="23 24">
    <name type="scientific">Batillaria attramentaria</name>
    <dbReference type="NCBI Taxonomy" id="370345"/>
    <lineage>
        <taxon>Eukaryota</taxon>
        <taxon>Metazoa</taxon>
        <taxon>Spiralia</taxon>
        <taxon>Lophotrochozoa</taxon>
        <taxon>Mollusca</taxon>
        <taxon>Gastropoda</taxon>
        <taxon>Caenogastropoda</taxon>
        <taxon>Sorbeoconcha</taxon>
        <taxon>Cerithioidea</taxon>
        <taxon>Batillariidae</taxon>
        <taxon>Batillaria</taxon>
    </lineage>
</organism>
<comment type="caution">
    <text evidence="20">Lacks conserved residue(s) required for the propagation of feature annotation.</text>
</comment>
<evidence type="ECO:0000256" key="18">
    <source>
        <dbReference type="PIRSR" id="PIRSR601548-4"/>
    </source>
</evidence>
<evidence type="ECO:0000256" key="22">
    <source>
        <dbReference type="SAM" id="SignalP"/>
    </source>
</evidence>
<evidence type="ECO:0000256" key="9">
    <source>
        <dbReference type="ARBA" id="ARBA00023157"/>
    </source>
</evidence>